<dbReference type="PIRSF" id="PIRSF002741">
    <property type="entry name" value="MppA"/>
    <property type="match status" value="1"/>
</dbReference>
<gene>
    <name evidence="5" type="ORF">AAE02nite_47340</name>
</gene>
<evidence type="ECO:0000259" key="4">
    <source>
        <dbReference type="Pfam" id="PF00496"/>
    </source>
</evidence>
<dbReference type="GO" id="GO:1904680">
    <property type="term" value="F:peptide transmembrane transporter activity"/>
    <property type="evidence" value="ECO:0007669"/>
    <property type="project" value="TreeGrafter"/>
</dbReference>
<dbReference type="PANTHER" id="PTHR30290:SF9">
    <property type="entry name" value="OLIGOPEPTIDE-BINDING PROTEIN APPA"/>
    <property type="match status" value="1"/>
</dbReference>
<dbReference type="Pfam" id="PF00496">
    <property type="entry name" value="SBP_bac_5"/>
    <property type="match status" value="1"/>
</dbReference>
<dbReference type="OrthoDB" id="9772924at2"/>
<dbReference type="SUPFAM" id="SSF53850">
    <property type="entry name" value="Periplasmic binding protein-like II"/>
    <property type="match status" value="1"/>
</dbReference>
<reference evidence="5 6" key="1">
    <citation type="submission" date="2019-07" db="EMBL/GenBank/DDBJ databases">
        <title>Whole genome shotgun sequence of Adhaeribacter aerolatus NBRC 106133.</title>
        <authorList>
            <person name="Hosoyama A."/>
            <person name="Uohara A."/>
            <person name="Ohji S."/>
            <person name="Ichikawa N."/>
        </authorList>
    </citation>
    <scope>NUCLEOTIDE SEQUENCE [LARGE SCALE GENOMIC DNA]</scope>
    <source>
        <strain evidence="5 6">NBRC 106133</strain>
    </source>
</reference>
<accession>A0A512B534</accession>
<keyword evidence="6" id="KW-1185">Reference proteome</keyword>
<organism evidence="5 6">
    <name type="scientific">Adhaeribacter aerolatus</name>
    <dbReference type="NCBI Taxonomy" id="670289"/>
    <lineage>
        <taxon>Bacteria</taxon>
        <taxon>Pseudomonadati</taxon>
        <taxon>Bacteroidota</taxon>
        <taxon>Cytophagia</taxon>
        <taxon>Cytophagales</taxon>
        <taxon>Hymenobacteraceae</taxon>
        <taxon>Adhaeribacter</taxon>
    </lineage>
</organism>
<proteinExistence type="inferred from homology"/>
<dbReference type="GO" id="GO:0030288">
    <property type="term" value="C:outer membrane-bounded periplasmic space"/>
    <property type="evidence" value="ECO:0007669"/>
    <property type="project" value="UniProtKB-ARBA"/>
</dbReference>
<protein>
    <submittedName>
        <fullName evidence="5">Peptide-binding protein</fullName>
    </submittedName>
</protein>
<evidence type="ECO:0000256" key="1">
    <source>
        <dbReference type="ARBA" id="ARBA00005695"/>
    </source>
</evidence>
<dbReference type="Gene3D" id="3.10.105.10">
    <property type="entry name" value="Dipeptide-binding Protein, Domain 3"/>
    <property type="match status" value="1"/>
</dbReference>
<dbReference type="AlphaFoldDB" id="A0A512B534"/>
<dbReference type="Proteomes" id="UP000321532">
    <property type="component" value="Unassembled WGS sequence"/>
</dbReference>
<dbReference type="InterPro" id="IPR039424">
    <property type="entry name" value="SBP_5"/>
</dbReference>
<dbReference type="InterPro" id="IPR000914">
    <property type="entry name" value="SBP_5_dom"/>
</dbReference>
<dbReference type="GO" id="GO:0043190">
    <property type="term" value="C:ATP-binding cassette (ABC) transporter complex"/>
    <property type="evidence" value="ECO:0007669"/>
    <property type="project" value="InterPro"/>
</dbReference>
<evidence type="ECO:0000256" key="3">
    <source>
        <dbReference type="ARBA" id="ARBA00022729"/>
    </source>
</evidence>
<keyword evidence="3" id="KW-0732">Signal</keyword>
<dbReference type="PANTHER" id="PTHR30290">
    <property type="entry name" value="PERIPLASMIC BINDING COMPONENT OF ABC TRANSPORTER"/>
    <property type="match status" value="1"/>
</dbReference>
<comment type="similarity">
    <text evidence="1">Belongs to the bacterial solute-binding protein 5 family.</text>
</comment>
<dbReference type="PROSITE" id="PS51257">
    <property type="entry name" value="PROKAR_LIPOPROTEIN"/>
    <property type="match status" value="1"/>
</dbReference>
<feature type="domain" description="Solute-binding protein family 5" evidence="4">
    <location>
        <begin position="75"/>
        <end position="478"/>
    </location>
</feature>
<dbReference type="Gene3D" id="3.40.190.10">
    <property type="entry name" value="Periplasmic binding protein-like II"/>
    <property type="match status" value="1"/>
</dbReference>
<dbReference type="EMBL" id="BJYS01000050">
    <property type="protein sequence ID" value="GEO07070.1"/>
    <property type="molecule type" value="Genomic_DNA"/>
</dbReference>
<dbReference type="RefSeq" id="WP_146904501.1">
    <property type="nucleotide sequence ID" value="NZ_BJYS01000050.1"/>
</dbReference>
<keyword evidence="2" id="KW-0813">Transport</keyword>
<evidence type="ECO:0000313" key="6">
    <source>
        <dbReference type="Proteomes" id="UP000321532"/>
    </source>
</evidence>
<comment type="caution">
    <text evidence="5">The sequence shown here is derived from an EMBL/GenBank/DDBJ whole genome shotgun (WGS) entry which is preliminary data.</text>
</comment>
<evidence type="ECO:0000313" key="5">
    <source>
        <dbReference type="EMBL" id="GEO07070.1"/>
    </source>
</evidence>
<dbReference type="GO" id="GO:0015833">
    <property type="term" value="P:peptide transport"/>
    <property type="evidence" value="ECO:0007669"/>
    <property type="project" value="TreeGrafter"/>
</dbReference>
<name>A0A512B534_9BACT</name>
<dbReference type="InterPro" id="IPR030678">
    <property type="entry name" value="Peptide/Ni-bd"/>
</dbReference>
<sequence>MRRATLTVLIFTLFVYLFFYACQKPSSGQDNTVRIRASQDPENLNPVNYNNAAALEIINLVYQSLLAPDPETKEIYPVLAAALPVVQKTDSTAVFNFKLREQAKWSNNQPVTAADVIFSLKLLRAPRLENGRLADRYDFIKEVVADKANPLAFQLICEKYTPDMNLMTGDFAILPEYLIDPKGLLRAFSFAQLTRQADSLSNHPSIQEFADWFNSDRFSRNKAFVQGSGGYLLDDWKTGQFVRLIKKQNWWGSGLSDTTRLTANPDKIIYRIIPDNTAAVQALQKQEIDVYAGIPVYTYQQLSADKDFKQKYNLFSPESYDFTYLGINGRLAKFADARTRQALAHLLNVDQIINGALAGFATRTVGPVAPTDKRFYNTAITPYAHDPDKATGLLQQAGWVKKDNRWQKIIGGRWEPLTVTLNYKAGNTEFERIALYFQEAAAKINIPVSIQPIEGLLLTDNLKNHRFEVFLRYLTGNPFVNNFKEILHTENAVGGGANFTNFGNPASDQLIEQINSTSDIPEKARMLKKLQEVLHEQSNYIFLYVTNERIAVSKRFSNLKISGQKPGYDVSAFTLKSQ</sequence>
<evidence type="ECO:0000256" key="2">
    <source>
        <dbReference type="ARBA" id="ARBA00022448"/>
    </source>
</evidence>